<dbReference type="GO" id="GO:0016616">
    <property type="term" value="F:oxidoreductase activity, acting on the CH-OH group of donors, NAD or NADP as acceptor"/>
    <property type="evidence" value="ECO:0007669"/>
    <property type="project" value="UniProtKB-ARBA"/>
</dbReference>
<dbReference type="InterPro" id="IPR036291">
    <property type="entry name" value="NAD(P)-bd_dom_sf"/>
</dbReference>
<dbReference type="InterPro" id="IPR020904">
    <property type="entry name" value="Sc_DH/Rdtase_CS"/>
</dbReference>
<evidence type="ECO:0000313" key="4">
    <source>
        <dbReference type="EMBL" id="AEW93101.1"/>
    </source>
</evidence>
<accession>F8JU86</accession>
<gene>
    <name evidence="4" type="ordered locus">SCATT_07300</name>
</gene>
<dbReference type="eggNOG" id="COG1028">
    <property type="taxonomic scope" value="Bacteria"/>
</dbReference>
<evidence type="ECO:0000259" key="3">
    <source>
        <dbReference type="SMART" id="SM00822"/>
    </source>
</evidence>
<dbReference type="RefSeq" id="WP_014141498.1">
    <property type="nucleotide sequence ID" value="NC_016111.1"/>
</dbReference>
<dbReference type="SMART" id="SM00822">
    <property type="entry name" value="PKS_KR"/>
    <property type="match status" value="1"/>
</dbReference>
<dbReference type="STRING" id="1003195.SCATT_07300"/>
<dbReference type="FunFam" id="3.40.50.720:FF:000084">
    <property type="entry name" value="Short-chain dehydrogenase reductase"/>
    <property type="match status" value="1"/>
</dbReference>
<dbReference type="Proteomes" id="UP000007842">
    <property type="component" value="Chromosome"/>
</dbReference>
<organism evidence="4 5">
    <name type="scientific">Streptantibioticus cattleyicolor (strain ATCC 35852 / DSM 46488 / JCM 4925 / NBRC 14057 / NRRL 8057)</name>
    <name type="common">Streptomyces cattleya</name>
    <dbReference type="NCBI Taxonomy" id="1003195"/>
    <lineage>
        <taxon>Bacteria</taxon>
        <taxon>Bacillati</taxon>
        <taxon>Actinomycetota</taxon>
        <taxon>Actinomycetes</taxon>
        <taxon>Kitasatosporales</taxon>
        <taxon>Streptomycetaceae</taxon>
        <taxon>Streptantibioticus</taxon>
    </lineage>
</organism>
<dbReference type="KEGG" id="scy:SCATT_07300"/>
<evidence type="ECO:0000256" key="2">
    <source>
        <dbReference type="ARBA" id="ARBA00023002"/>
    </source>
</evidence>
<dbReference type="CDD" id="cd05233">
    <property type="entry name" value="SDR_c"/>
    <property type="match status" value="1"/>
</dbReference>
<proteinExistence type="inferred from homology"/>
<dbReference type="PANTHER" id="PTHR42760">
    <property type="entry name" value="SHORT-CHAIN DEHYDROGENASES/REDUCTASES FAMILY MEMBER"/>
    <property type="match status" value="1"/>
</dbReference>
<dbReference type="InterPro" id="IPR002347">
    <property type="entry name" value="SDR_fam"/>
</dbReference>
<evidence type="ECO:0000313" key="5">
    <source>
        <dbReference type="Proteomes" id="UP000007842"/>
    </source>
</evidence>
<dbReference type="Gene3D" id="3.40.50.720">
    <property type="entry name" value="NAD(P)-binding Rossmann-like Domain"/>
    <property type="match status" value="1"/>
</dbReference>
<dbReference type="EMBL" id="CP003219">
    <property type="protein sequence ID" value="AEW93101.1"/>
    <property type="molecule type" value="Genomic_DNA"/>
</dbReference>
<keyword evidence="5" id="KW-1185">Reference proteome</keyword>
<dbReference type="PATRIC" id="fig|1003195.11.peg.2328"/>
<evidence type="ECO:0000256" key="1">
    <source>
        <dbReference type="ARBA" id="ARBA00006484"/>
    </source>
</evidence>
<dbReference type="AlphaFoldDB" id="F8JU86"/>
<name>F8JU86_STREN</name>
<accession>G8WW08</accession>
<comment type="similarity">
    <text evidence="1">Belongs to the short-chain dehydrogenases/reductases (SDR) family.</text>
</comment>
<dbReference type="Pfam" id="PF13561">
    <property type="entry name" value="adh_short_C2"/>
    <property type="match status" value="1"/>
</dbReference>
<dbReference type="HOGENOM" id="CLU_010194_1_0_11"/>
<dbReference type="OrthoDB" id="7064009at2"/>
<feature type="domain" description="Ketoreductase" evidence="3">
    <location>
        <begin position="9"/>
        <end position="190"/>
    </location>
</feature>
<reference evidence="5" key="1">
    <citation type="submission" date="2011-12" db="EMBL/GenBank/DDBJ databases">
        <title>Complete genome sequence of Streptomyces cattleya strain DSM 46488.</title>
        <authorList>
            <person name="Ou H.-Y."/>
            <person name="Li P."/>
            <person name="Zhao C."/>
            <person name="O'Hagan D."/>
            <person name="Deng Z."/>
        </authorList>
    </citation>
    <scope>NUCLEOTIDE SEQUENCE [LARGE SCALE GENOMIC DNA]</scope>
    <source>
        <strain evidence="5">ATCC 35852 / DSM 46488 / JCM 4925 / NBRC 14057 / NRRL 8057</strain>
    </source>
</reference>
<dbReference type="SUPFAM" id="SSF51735">
    <property type="entry name" value="NAD(P)-binding Rossmann-fold domains"/>
    <property type="match status" value="1"/>
</dbReference>
<dbReference type="PRINTS" id="PR00080">
    <property type="entry name" value="SDRFAMILY"/>
</dbReference>
<dbReference type="PRINTS" id="PR00081">
    <property type="entry name" value="GDHRDH"/>
</dbReference>
<sequence length="254" mass="26169">MSAARFAGRTVLVTGGSGGIGRAAAVAFAEEGASVVVTGRREAELKETVALIEKTGGRGAAVVADVTVAEDAERMVAETVRRFGGLDVAFNNAGVLDGIGPVSEVGEDAWRRLLDVNLTGVWLSMKYEIAHMKAHGGGTVVNTSSVLGWHRRAPGTGAYAVSKAAVSALTRAAALDHIRDGVRVNAVSPGPMDTTMSLRAGETEADRDARMAQESPIGRTGRLAETVSAVLWLASEESAYTVGHDLVVDGGASA</sequence>
<dbReference type="PROSITE" id="PS00061">
    <property type="entry name" value="ADH_SHORT"/>
    <property type="match status" value="1"/>
</dbReference>
<keyword evidence="2" id="KW-0560">Oxidoreductase</keyword>
<dbReference type="InterPro" id="IPR057326">
    <property type="entry name" value="KR_dom"/>
</dbReference>
<dbReference type="KEGG" id="sct:SCAT_0728"/>
<protein>
    <submittedName>
        <fullName evidence="4">Short-chain dehydrogenase/reductase SDR</fullName>
    </submittedName>
</protein>